<protein>
    <submittedName>
        <fullName evidence="1">DUF393 domain-containing protein</fullName>
    </submittedName>
</protein>
<dbReference type="PANTHER" id="PTHR34290">
    <property type="entry name" value="SI:CH73-390P7.2"/>
    <property type="match status" value="1"/>
</dbReference>
<evidence type="ECO:0000313" key="1">
    <source>
        <dbReference type="EMBL" id="MDO3721602.1"/>
    </source>
</evidence>
<dbReference type="EMBL" id="JAUMIS010000001">
    <property type="protein sequence ID" value="MDO3721602.1"/>
    <property type="molecule type" value="Genomic_DNA"/>
</dbReference>
<name>A0ABT8W022_9GAMM</name>
<reference evidence="1" key="1">
    <citation type="submission" date="2023-07" db="EMBL/GenBank/DDBJ databases">
        <title>Marinobacter sp. chi1 genome sequencing and assembly.</title>
        <authorList>
            <person name="Park S."/>
        </authorList>
    </citation>
    <scope>NUCLEOTIDE SEQUENCE</scope>
    <source>
        <strain evidence="1">Chi1</strain>
    </source>
</reference>
<dbReference type="Proteomes" id="UP001168640">
    <property type="component" value="Unassembled WGS sequence"/>
</dbReference>
<gene>
    <name evidence="1" type="ORF">QVZ43_07680</name>
</gene>
<accession>A0ABT8W022</accession>
<dbReference type="InterPro" id="IPR007263">
    <property type="entry name" value="DCC1-like"/>
</dbReference>
<keyword evidence="2" id="KW-1185">Reference proteome</keyword>
<dbReference type="PANTHER" id="PTHR34290:SF2">
    <property type="entry name" value="OS04G0668800 PROTEIN"/>
    <property type="match status" value="1"/>
</dbReference>
<dbReference type="Pfam" id="PF04134">
    <property type="entry name" value="DCC1-like"/>
    <property type="match status" value="1"/>
</dbReference>
<dbReference type="InterPro" id="IPR044691">
    <property type="entry name" value="DCC1_Trx"/>
</dbReference>
<dbReference type="RefSeq" id="WP_302909455.1">
    <property type="nucleotide sequence ID" value="NZ_JAUMIS010000001.1"/>
</dbReference>
<evidence type="ECO:0000313" key="2">
    <source>
        <dbReference type="Proteomes" id="UP001168640"/>
    </source>
</evidence>
<comment type="caution">
    <text evidence="1">The sequence shown here is derived from an EMBL/GenBank/DDBJ whole genome shotgun (WGS) entry which is preliminary data.</text>
</comment>
<proteinExistence type="predicted"/>
<organism evidence="1 2">
    <name type="scientific">Marinobacter suaedae</name>
    <dbReference type="NCBI Taxonomy" id="3057675"/>
    <lineage>
        <taxon>Bacteria</taxon>
        <taxon>Pseudomonadati</taxon>
        <taxon>Pseudomonadota</taxon>
        <taxon>Gammaproteobacteria</taxon>
        <taxon>Pseudomonadales</taxon>
        <taxon>Marinobacteraceae</taxon>
        <taxon>Marinobacter</taxon>
    </lineage>
</organism>
<sequence length="125" mass="14491">MTNQGDTLFYDGRCPLCRREIHTLRKLQTGGLSFVDIHESDKVAAGIPSRELLLRRLHLRTSDGHWVVGLRANVQAWSHTRFGVLFKPLLWPGVFAIATRVYENWADHRYERKYQCAVRQSPDQS</sequence>